<keyword evidence="3" id="KW-1185">Reference proteome</keyword>
<reference evidence="3" key="2">
    <citation type="submission" date="2015-01" db="EMBL/GenBank/DDBJ databases">
        <title>Evolutionary Origins and Diversification of the Mycorrhizal Mutualists.</title>
        <authorList>
            <consortium name="DOE Joint Genome Institute"/>
            <consortium name="Mycorrhizal Genomics Consortium"/>
            <person name="Kohler A."/>
            <person name="Kuo A."/>
            <person name="Nagy L.G."/>
            <person name="Floudas D."/>
            <person name="Copeland A."/>
            <person name="Barry K.W."/>
            <person name="Cichocki N."/>
            <person name="Veneault-Fourrey C."/>
            <person name="LaButti K."/>
            <person name="Lindquist E.A."/>
            <person name="Lipzen A."/>
            <person name="Lundell T."/>
            <person name="Morin E."/>
            <person name="Murat C."/>
            <person name="Riley R."/>
            <person name="Ohm R."/>
            <person name="Sun H."/>
            <person name="Tunlid A."/>
            <person name="Henrissat B."/>
            <person name="Grigoriev I.V."/>
            <person name="Hibbett D.S."/>
            <person name="Martin F."/>
        </authorList>
    </citation>
    <scope>NUCLEOTIDE SEQUENCE [LARGE SCALE GENOMIC DNA]</scope>
    <source>
        <strain evidence="3">Foug A</strain>
    </source>
</reference>
<proteinExistence type="predicted"/>
<dbReference type="STRING" id="1036808.A0A0C3EJ57"/>
<dbReference type="EMBL" id="KN822011">
    <property type="protein sequence ID" value="KIM67966.1"/>
    <property type="molecule type" value="Genomic_DNA"/>
</dbReference>
<protein>
    <recommendedName>
        <fullName evidence="4">Mediator of RNA polymerase II transcription subunit 20</fullName>
    </recommendedName>
</protein>
<evidence type="ECO:0008006" key="4">
    <source>
        <dbReference type="Google" id="ProtNLM"/>
    </source>
</evidence>
<dbReference type="HOGENOM" id="CLU_080203_0_0_1"/>
<sequence length="230" mass="25600">MNDHVFVLLEDPGAPTRADVLANMQIDTPQMSDEQAMPPHYRTTFLTLRPPDALEQLLNQLSARWVPVRQNITSTQRSQGTAQQLSVEGYIFAIGNDWLVRVGNVILAGGAVKGMLLEAEYLPLPVLHSQTADGTSDLISNMLVSVLPNIRDAKTVAVAVSDSQWEEVLWSREEEERQNQEQEPPDNPDDIFMTGDDDLPLQKRGDWVGVDRDRRSAFLIIGALKSEGIL</sequence>
<dbReference type="AlphaFoldDB" id="A0A0C3EJ57"/>
<gene>
    <name evidence="2" type="ORF">SCLCIDRAFT_1210122</name>
</gene>
<evidence type="ECO:0000313" key="3">
    <source>
        <dbReference type="Proteomes" id="UP000053989"/>
    </source>
</evidence>
<accession>A0A0C3EJ57</accession>
<dbReference type="InParanoid" id="A0A0C3EJ57"/>
<dbReference type="OrthoDB" id="2536675at2759"/>
<evidence type="ECO:0000313" key="2">
    <source>
        <dbReference type="EMBL" id="KIM67966.1"/>
    </source>
</evidence>
<evidence type="ECO:0000256" key="1">
    <source>
        <dbReference type="SAM" id="MobiDB-lite"/>
    </source>
</evidence>
<reference evidence="2 3" key="1">
    <citation type="submission" date="2014-04" db="EMBL/GenBank/DDBJ databases">
        <authorList>
            <consortium name="DOE Joint Genome Institute"/>
            <person name="Kuo A."/>
            <person name="Kohler A."/>
            <person name="Nagy L.G."/>
            <person name="Floudas D."/>
            <person name="Copeland A."/>
            <person name="Barry K.W."/>
            <person name="Cichocki N."/>
            <person name="Veneault-Fourrey C."/>
            <person name="LaButti K."/>
            <person name="Lindquist E.A."/>
            <person name="Lipzen A."/>
            <person name="Lundell T."/>
            <person name="Morin E."/>
            <person name="Murat C."/>
            <person name="Sun H."/>
            <person name="Tunlid A."/>
            <person name="Henrissat B."/>
            <person name="Grigoriev I.V."/>
            <person name="Hibbett D.S."/>
            <person name="Martin F."/>
            <person name="Nordberg H.P."/>
            <person name="Cantor M.N."/>
            <person name="Hua S.X."/>
        </authorList>
    </citation>
    <scope>NUCLEOTIDE SEQUENCE [LARGE SCALE GENOMIC DNA]</scope>
    <source>
        <strain evidence="2 3">Foug A</strain>
    </source>
</reference>
<organism evidence="2 3">
    <name type="scientific">Scleroderma citrinum Foug A</name>
    <dbReference type="NCBI Taxonomy" id="1036808"/>
    <lineage>
        <taxon>Eukaryota</taxon>
        <taxon>Fungi</taxon>
        <taxon>Dikarya</taxon>
        <taxon>Basidiomycota</taxon>
        <taxon>Agaricomycotina</taxon>
        <taxon>Agaricomycetes</taxon>
        <taxon>Agaricomycetidae</taxon>
        <taxon>Boletales</taxon>
        <taxon>Sclerodermatineae</taxon>
        <taxon>Sclerodermataceae</taxon>
        <taxon>Scleroderma</taxon>
    </lineage>
</organism>
<name>A0A0C3EJ57_9AGAM</name>
<feature type="region of interest" description="Disordered" evidence="1">
    <location>
        <begin position="171"/>
        <end position="196"/>
    </location>
</feature>
<feature type="compositionally biased region" description="Acidic residues" evidence="1">
    <location>
        <begin position="183"/>
        <end position="196"/>
    </location>
</feature>
<dbReference type="Proteomes" id="UP000053989">
    <property type="component" value="Unassembled WGS sequence"/>
</dbReference>
<feature type="compositionally biased region" description="Basic and acidic residues" evidence="1">
    <location>
        <begin position="171"/>
        <end position="180"/>
    </location>
</feature>